<accession>A0ABZ2L3E0</accession>
<dbReference type="Pfam" id="PF07670">
    <property type="entry name" value="Gate"/>
    <property type="match status" value="2"/>
</dbReference>
<feature type="transmembrane region" description="Helical" evidence="2">
    <location>
        <begin position="484"/>
        <end position="503"/>
    </location>
</feature>
<keyword evidence="2" id="KW-0812">Transmembrane</keyword>
<dbReference type="Pfam" id="PF02421">
    <property type="entry name" value="FeoB_N"/>
    <property type="match status" value="1"/>
</dbReference>
<feature type="domain" description="FeoB-type G" evidence="3">
    <location>
        <begin position="36"/>
        <end position="206"/>
    </location>
</feature>
<protein>
    <submittedName>
        <fullName evidence="4">Ferrous iron transporter B</fullName>
    </submittedName>
</protein>
<keyword evidence="5" id="KW-1185">Reference proteome</keyword>
<keyword evidence="2" id="KW-0472">Membrane</keyword>
<feature type="transmembrane region" description="Helical" evidence="2">
    <location>
        <begin position="251"/>
        <end position="277"/>
    </location>
</feature>
<feature type="region of interest" description="Disordered" evidence="1">
    <location>
        <begin position="1"/>
        <end position="30"/>
    </location>
</feature>
<dbReference type="InterPro" id="IPR030389">
    <property type="entry name" value="G_FEOB_dom"/>
</dbReference>
<keyword evidence="2" id="KW-1133">Transmembrane helix</keyword>
<evidence type="ECO:0000313" key="4">
    <source>
        <dbReference type="EMBL" id="WXB05467.1"/>
    </source>
</evidence>
<gene>
    <name evidence="4" type="ORF">LVJ94_52300</name>
</gene>
<dbReference type="InterPro" id="IPR027417">
    <property type="entry name" value="P-loop_NTPase"/>
</dbReference>
<dbReference type="Gene3D" id="3.40.50.300">
    <property type="entry name" value="P-loop containing nucleotide triphosphate hydrolases"/>
    <property type="match status" value="1"/>
</dbReference>
<dbReference type="PANTHER" id="PTHR43185">
    <property type="entry name" value="FERROUS IRON TRANSPORT PROTEIN B"/>
    <property type="match status" value="1"/>
</dbReference>
<evidence type="ECO:0000256" key="2">
    <source>
        <dbReference type="SAM" id="Phobius"/>
    </source>
</evidence>
<evidence type="ECO:0000259" key="3">
    <source>
        <dbReference type="PROSITE" id="PS51711"/>
    </source>
</evidence>
<dbReference type="PROSITE" id="PS51711">
    <property type="entry name" value="G_FEOB"/>
    <property type="match status" value="1"/>
</dbReference>
<evidence type="ECO:0000313" key="5">
    <source>
        <dbReference type="Proteomes" id="UP001374803"/>
    </source>
</evidence>
<feature type="transmembrane region" description="Helical" evidence="2">
    <location>
        <begin position="395"/>
        <end position="416"/>
    </location>
</feature>
<proteinExistence type="predicted"/>
<dbReference type="Proteomes" id="UP001374803">
    <property type="component" value="Chromosome"/>
</dbReference>
<dbReference type="InterPro" id="IPR050860">
    <property type="entry name" value="FeoB_GTPase"/>
</dbReference>
<dbReference type="RefSeq" id="WP_394835112.1">
    <property type="nucleotide sequence ID" value="NZ_CP089929.1"/>
</dbReference>
<feature type="transmembrane region" description="Helical" evidence="2">
    <location>
        <begin position="640"/>
        <end position="664"/>
    </location>
</feature>
<dbReference type="InterPro" id="IPR011640">
    <property type="entry name" value="Fe2_transport_prot_B_C"/>
</dbReference>
<dbReference type="Pfam" id="PF07664">
    <property type="entry name" value="FeoB_C"/>
    <property type="match status" value="1"/>
</dbReference>
<feature type="transmembrane region" description="Helical" evidence="2">
    <location>
        <begin position="609"/>
        <end position="628"/>
    </location>
</feature>
<feature type="transmembrane region" description="Helical" evidence="2">
    <location>
        <begin position="297"/>
        <end position="319"/>
    </location>
</feature>
<dbReference type="EMBL" id="CP089983">
    <property type="protein sequence ID" value="WXB05467.1"/>
    <property type="molecule type" value="Genomic_DNA"/>
</dbReference>
<dbReference type="InterPro" id="IPR011642">
    <property type="entry name" value="Gate_dom"/>
</dbReference>
<evidence type="ECO:0000256" key="1">
    <source>
        <dbReference type="SAM" id="MobiDB-lite"/>
    </source>
</evidence>
<dbReference type="SUPFAM" id="SSF52540">
    <property type="entry name" value="P-loop containing nucleoside triphosphate hydrolases"/>
    <property type="match status" value="1"/>
</dbReference>
<feature type="transmembrane region" description="Helical" evidence="2">
    <location>
        <begin position="422"/>
        <end position="446"/>
    </location>
</feature>
<reference evidence="4" key="1">
    <citation type="submission" date="2021-12" db="EMBL/GenBank/DDBJ databases">
        <title>Discovery of the Pendulisporaceae a myxobacterial family with distinct sporulation behavior and unique specialized metabolism.</title>
        <authorList>
            <person name="Garcia R."/>
            <person name="Popoff A."/>
            <person name="Bader C.D."/>
            <person name="Loehr J."/>
            <person name="Walesch S."/>
            <person name="Walt C."/>
            <person name="Boldt J."/>
            <person name="Bunk B."/>
            <person name="Haeckl F.J.F.P.J."/>
            <person name="Gunesch A.P."/>
            <person name="Birkelbach J."/>
            <person name="Nuebel U."/>
            <person name="Pietschmann T."/>
            <person name="Bach T."/>
            <person name="Mueller R."/>
        </authorList>
    </citation>
    <scope>NUCLEOTIDE SEQUENCE</scope>
    <source>
        <strain evidence="4">MSr11367</strain>
    </source>
</reference>
<dbReference type="PANTHER" id="PTHR43185:SF1">
    <property type="entry name" value="FE(2+) TRANSPORTER FEOB"/>
    <property type="match status" value="1"/>
</dbReference>
<sequence>MSARRPVARDGRLSTQSSCHGEAVGSKDATAAAHGKPLVALVGRPNSGKSSLYNAVTGARAHVGNFPGITVDILEADITLPGGLAVSMADLPGFYTLESVIDPATDEGIARRVLDRAAADERHLLVVQVIDATQLALGLRLTRELSARPFRLLVVVSQSDVLDAQGRTLDVHALSEAIGLPVLAVSARDPATSAKVREAAAKELERDGDGAWRGKPSWEPDAVASKAVSDVKSASAAARRRREFTSRADHWLLHPVLGPVLFLSIMALVFASVFLVADPTTNLLDAAMGALGARTSKLLGEGLLASFVADGVLGGAGTVLAFMPQIVILTVAMELLEATGYLARGAFLVDRLLRLLGLSGRSFVPLLMGHACAVPAISATRIVRDPRERLTTILVLPLMTCSARIPTYALVLTTFFPGGSALFKACIFVGLYFAGIFSGLVASLVLRRTATSGRTLPLVLEMPAYRAPQPRVLLRQTVRASGRFLKEVGTTILAASAVLWVLLTVPAPFGPRGAAVEDPSVPARTMTLEHSVGAMVGRSLEPITSPLGFDWRVNAGLIGSFGARELMVSTMGIIYGIEDVSDDPAPLSERMRTAKKPDGAPAYTVRTGLALLAFFLFACQCMSTVAAIRRETKSLRWPLFVIGYTYAIAYAAAFLVYQISGIFFTGS</sequence>
<organism evidence="4 5">
    <name type="scientific">Pendulispora rubella</name>
    <dbReference type="NCBI Taxonomy" id="2741070"/>
    <lineage>
        <taxon>Bacteria</taxon>
        <taxon>Pseudomonadati</taxon>
        <taxon>Myxococcota</taxon>
        <taxon>Myxococcia</taxon>
        <taxon>Myxococcales</taxon>
        <taxon>Sorangiineae</taxon>
        <taxon>Pendulisporaceae</taxon>
        <taxon>Pendulispora</taxon>
    </lineage>
</organism>
<name>A0ABZ2L3E0_9BACT</name>